<dbReference type="Gene3D" id="1.25.40.10">
    <property type="entry name" value="Tetratricopeptide repeat domain"/>
    <property type="match status" value="1"/>
</dbReference>
<reference evidence="1" key="1">
    <citation type="submission" date="2025-08" db="UniProtKB">
        <authorList>
            <consortium name="Ensembl"/>
        </authorList>
    </citation>
    <scope>IDENTIFICATION</scope>
</reference>
<name>A0A8C4Q088_EPTBU</name>
<dbReference type="FunFam" id="1.25.40.10:FF:000132">
    <property type="entry name" value="Histone-lysine N-methyltransferase SMYD1 isoform 1"/>
    <property type="match status" value="1"/>
</dbReference>
<evidence type="ECO:0000313" key="1">
    <source>
        <dbReference type="Ensembl" id="ENSEBUP00000008044.1"/>
    </source>
</evidence>
<proteinExistence type="predicted"/>
<dbReference type="Proteomes" id="UP000694388">
    <property type="component" value="Unplaced"/>
</dbReference>
<dbReference type="GeneTree" id="ENSGT00940000156114"/>
<sequence>MNTSESLKKNIKNLNLHCEHFCDDCPLQVVKLATECWQLQRPMLADSHVLLLRSATLLADSLAYLQSPKEATQFALLTVTGYRKIYPPFHATLGLAMLRAGMTHWQAGCIEEAHGLLCQAMSVLLVTHGPLHPITKDLQALRVQTEMELRMFRENEIFYEQMRQKALQGGKMVMMAEPLSAPQSLFGHSK</sequence>
<dbReference type="Ensembl" id="ENSEBUT00000008536.1">
    <property type="protein sequence ID" value="ENSEBUP00000008044.1"/>
    <property type="gene ID" value="ENSEBUG00000005227.1"/>
</dbReference>
<keyword evidence="2" id="KW-1185">Reference proteome</keyword>
<reference evidence="1" key="2">
    <citation type="submission" date="2025-09" db="UniProtKB">
        <authorList>
            <consortium name="Ensembl"/>
        </authorList>
    </citation>
    <scope>IDENTIFICATION</scope>
</reference>
<protein>
    <submittedName>
        <fullName evidence="1">Uncharacterized protein</fullName>
    </submittedName>
</protein>
<accession>A0A8C4Q088</accession>
<evidence type="ECO:0000313" key="2">
    <source>
        <dbReference type="Proteomes" id="UP000694388"/>
    </source>
</evidence>
<dbReference type="InterPro" id="IPR011990">
    <property type="entry name" value="TPR-like_helical_dom_sf"/>
</dbReference>
<dbReference type="AlphaFoldDB" id="A0A8C4Q088"/>
<organism evidence="1 2">
    <name type="scientific">Eptatretus burgeri</name>
    <name type="common">Inshore hagfish</name>
    <dbReference type="NCBI Taxonomy" id="7764"/>
    <lineage>
        <taxon>Eukaryota</taxon>
        <taxon>Metazoa</taxon>
        <taxon>Chordata</taxon>
        <taxon>Craniata</taxon>
        <taxon>Vertebrata</taxon>
        <taxon>Cyclostomata</taxon>
        <taxon>Myxini</taxon>
        <taxon>Myxiniformes</taxon>
        <taxon>Myxinidae</taxon>
        <taxon>Eptatretinae</taxon>
        <taxon>Eptatretus</taxon>
    </lineage>
</organism>